<dbReference type="Proteomes" id="UP000298347">
    <property type="component" value="Unassembled WGS sequence"/>
</dbReference>
<proteinExistence type="predicted"/>
<evidence type="ECO:0000313" key="2">
    <source>
        <dbReference type="EMBL" id="TGA97139.1"/>
    </source>
</evidence>
<evidence type="ECO:0000313" key="3">
    <source>
        <dbReference type="Proteomes" id="UP000298347"/>
    </source>
</evidence>
<reference evidence="2 3" key="1">
    <citation type="journal article" date="2015" name="Int. J. Syst. Evol. Microbiol.">
        <title>Sporolactobacillus shoreae sp. nov. and Sporolactobacillus spathodeae sp. nov., two spore-forming lactic acid bacteria isolated from tree barks in Thailand.</title>
        <authorList>
            <person name="Thamacharoensuk T."/>
            <person name="Kitahara M."/>
            <person name="Ohkuma M."/>
            <person name="Thongchul N."/>
            <person name="Tanasupawat S."/>
        </authorList>
    </citation>
    <scope>NUCLEOTIDE SEQUENCE [LARGE SCALE GENOMIC DNA]</scope>
    <source>
        <strain evidence="2 3">BK92</strain>
    </source>
</reference>
<evidence type="ECO:0008006" key="4">
    <source>
        <dbReference type="Google" id="ProtNLM"/>
    </source>
</evidence>
<keyword evidence="1" id="KW-1133">Transmembrane helix</keyword>
<dbReference type="RefSeq" id="WP_135349230.1">
    <property type="nucleotide sequence ID" value="NZ_SRJD01000016.1"/>
</dbReference>
<gene>
    <name evidence="2" type="ORF">E4665_13010</name>
</gene>
<name>A0A4Z0GKG6_9BACL</name>
<dbReference type="OrthoDB" id="2990173at2"/>
<comment type="caution">
    <text evidence="2">The sequence shown here is derived from an EMBL/GenBank/DDBJ whole genome shotgun (WGS) entry which is preliminary data.</text>
</comment>
<dbReference type="AlphaFoldDB" id="A0A4Z0GKG6"/>
<keyword evidence="3" id="KW-1185">Reference proteome</keyword>
<organism evidence="2 3">
    <name type="scientific">Sporolactobacillus shoreae</name>
    <dbReference type="NCBI Taxonomy" id="1465501"/>
    <lineage>
        <taxon>Bacteria</taxon>
        <taxon>Bacillati</taxon>
        <taxon>Bacillota</taxon>
        <taxon>Bacilli</taxon>
        <taxon>Bacillales</taxon>
        <taxon>Sporolactobacillaceae</taxon>
        <taxon>Sporolactobacillus</taxon>
    </lineage>
</organism>
<dbReference type="EMBL" id="SRJD01000016">
    <property type="protein sequence ID" value="TGA97139.1"/>
    <property type="molecule type" value="Genomic_DNA"/>
</dbReference>
<feature type="transmembrane region" description="Helical" evidence="1">
    <location>
        <begin position="6"/>
        <end position="26"/>
    </location>
</feature>
<keyword evidence="1" id="KW-0472">Membrane</keyword>
<sequence>MIIVYLSLGLVVAAVIGFFFSAAATLKRMNGTMAKVSKTSEKMRRQAEKIGAEKNTLTQNMSSIQLDFVKKKETVRSVSRQVQQVVVLAQENFYKTKMSLKKEKA</sequence>
<protein>
    <recommendedName>
        <fullName evidence="4">DUF948 domain-containing protein</fullName>
    </recommendedName>
</protein>
<keyword evidence="1" id="KW-0812">Transmembrane</keyword>
<evidence type="ECO:0000256" key="1">
    <source>
        <dbReference type="SAM" id="Phobius"/>
    </source>
</evidence>
<accession>A0A4Z0GKG6</accession>